<dbReference type="InterPro" id="IPR035897">
    <property type="entry name" value="Toll_tir_struct_dom_sf"/>
</dbReference>
<evidence type="ECO:0000313" key="3">
    <source>
        <dbReference type="EMBL" id="MFC5022151.1"/>
    </source>
</evidence>
<comment type="caution">
    <text evidence="3">The sequence shown here is derived from an EMBL/GenBank/DDBJ whole genome shotgun (WGS) entry which is preliminary data.</text>
</comment>
<reference evidence="4" key="1">
    <citation type="journal article" date="2019" name="Int. J. Syst. Evol. Microbiol.">
        <title>The Global Catalogue of Microorganisms (GCM) 10K type strain sequencing project: providing services to taxonomists for standard genome sequencing and annotation.</title>
        <authorList>
            <consortium name="The Broad Institute Genomics Platform"/>
            <consortium name="The Broad Institute Genome Sequencing Center for Infectious Disease"/>
            <person name="Wu L."/>
            <person name="Ma J."/>
        </authorList>
    </citation>
    <scope>NUCLEOTIDE SEQUENCE [LARGE SCALE GENOMIC DNA]</scope>
    <source>
        <strain evidence="4">CGMCC 4.1648</strain>
    </source>
</reference>
<protein>
    <submittedName>
        <fullName evidence="3">Toll/interleukin-1 receptor domain-containing protein</fullName>
    </submittedName>
</protein>
<feature type="domain" description="TIR" evidence="2">
    <location>
        <begin position="1"/>
        <end position="133"/>
    </location>
</feature>
<dbReference type="Pfam" id="PF13676">
    <property type="entry name" value="TIR_2"/>
    <property type="match status" value="1"/>
</dbReference>
<accession>A0ABV9XAJ0</accession>
<gene>
    <name evidence="3" type="ORF">ACFPM3_08370</name>
</gene>
<organism evidence="3 4">
    <name type="scientific">Streptomyces coeruleoprunus</name>
    <dbReference type="NCBI Taxonomy" id="285563"/>
    <lineage>
        <taxon>Bacteria</taxon>
        <taxon>Bacillati</taxon>
        <taxon>Actinomycetota</taxon>
        <taxon>Actinomycetes</taxon>
        <taxon>Kitasatosporales</taxon>
        <taxon>Streptomycetaceae</taxon>
        <taxon>Streptomyces</taxon>
    </lineage>
</organism>
<dbReference type="RefSeq" id="WP_345692706.1">
    <property type="nucleotide sequence ID" value="NZ_BAABIT010000001.1"/>
</dbReference>
<keyword evidence="3" id="KW-0675">Receptor</keyword>
<feature type="region of interest" description="Disordered" evidence="1">
    <location>
        <begin position="192"/>
        <end position="247"/>
    </location>
</feature>
<proteinExistence type="predicted"/>
<dbReference type="PROSITE" id="PS50104">
    <property type="entry name" value="TIR"/>
    <property type="match status" value="1"/>
</dbReference>
<dbReference type="InterPro" id="IPR000157">
    <property type="entry name" value="TIR_dom"/>
</dbReference>
<keyword evidence="4" id="KW-1185">Reference proteome</keyword>
<evidence type="ECO:0000256" key="1">
    <source>
        <dbReference type="SAM" id="MobiDB-lite"/>
    </source>
</evidence>
<name>A0ABV9XAJ0_9ACTN</name>
<evidence type="ECO:0000259" key="2">
    <source>
        <dbReference type="PROSITE" id="PS50104"/>
    </source>
</evidence>
<dbReference type="SUPFAM" id="SSF52200">
    <property type="entry name" value="Toll/Interleukin receptor TIR domain"/>
    <property type="match status" value="1"/>
</dbReference>
<evidence type="ECO:0000313" key="4">
    <source>
        <dbReference type="Proteomes" id="UP001595829"/>
    </source>
</evidence>
<dbReference type="Gene3D" id="3.40.50.10140">
    <property type="entry name" value="Toll/interleukin-1 receptor homology (TIR) domain"/>
    <property type="match status" value="1"/>
</dbReference>
<sequence length="247" mass="26028">MPDVFINYRTGDGEQIAVAIDGELSHRFGSDRIFRASKSLEPGSAFDEGLLRNVRRSGAVVAVIGPGWARCGQLHDEGDWVRRELEEALRCAVPVVPVLIGRHTERLSVKDLPSSLEPLARIHSIRFDTQDAATGLRRIGDAVADLVPELAAAEKPGPSTASGAASSVGNSVGDVSGGTVVQARDIGGDVGGTIVKGAQGPVHLGSGDQHNHAPHLSGNGAQYVAGDNNGGVRHYWDGERPGEDRRR</sequence>
<dbReference type="Proteomes" id="UP001595829">
    <property type="component" value="Unassembled WGS sequence"/>
</dbReference>
<feature type="compositionally biased region" description="Basic and acidic residues" evidence="1">
    <location>
        <begin position="234"/>
        <end position="247"/>
    </location>
</feature>
<dbReference type="EMBL" id="JBHSJD010000006">
    <property type="protein sequence ID" value="MFC5022151.1"/>
    <property type="molecule type" value="Genomic_DNA"/>
</dbReference>